<feature type="coiled-coil region" evidence="1">
    <location>
        <begin position="388"/>
        <end position="460"/>
    </location>
</feature>
<keyword evidence="2" id="KW-0472">Membrane</keyword>
<dbReference type="EMBL" id="SRLE01000012">
    <property type="protein sequence ID" value="TGD71872.1"/>
    <property type="molecule type" value="Genomic_DNA"/>
</dbReference>
<dbReference type="Proteomes" id="UP000298050">
    <property type="component" value="Unassembled WGS sequence"/>
</dbReference>
<keyword evidence="4" id="KW-1185">Reference proteome</keyword>
<evidence type="ECO:0008006" key="5">
    <source>
        <dbReference type="Google" id="ProtNLM"/>
    </source>
</evidence>
<organism evidence="3 4">
    <name type="scientific">Mangrovimicrobium sediminis</name>
    <dbReference type="NCBI Taxonomy" id="2562682"/>
    <lineage>
        <taxon>Bacteria</taxon>
        <taxon>Pseudomonadati</taxon>
        <taxon>Pseudomonadota</taxon>
        <taxon>Gammaproteobacteria</taxon>
        <taxon>Cellvibrionales</taxon>
        <taxon>Halieaceae</taxon>
        <taxon>Mangrovimicrobium</taxon>
    </lineage>
</organism>
<feature type="coiled-coil region" evidence="1">
    <location>
        <begin position="193"/>
        <end position="256"/>
    </location>
</feature>
<dbReference type="PANTHER" id="PTHR32309">
    <property type="entry name" value="TYROSINE-PROTEIN KINASE"/>
    <property type="match status" value="1"/>
</dbReference>
<feature type="transmembrane region" description="Helical" evidence="2">
    <location>
        <begin position="491"/>
        <end position="514"/>
    </location>
</feature>
<keyword evidence="2" id="KW-0812">Transmembrane</keyword>
<dbReference type="GO" id="GO:0005886">
    <property type="term" value="C:plasma membrane"/>
    <property type="evidence" value="ECO:0007669"/>
    <property type="project" value="TreeGrafter"/>
</dbReference>
<dbReference type="AlphaFoldDB" id="A0A4Z0LWZ9"/>
<name>A0A4Z0LWZ9_9GAMM</name>
<feature type="transmembrane region" description="Helical" evidence="2">
    <location>
        <begin position="554"/>
        <end position="576"/>
    </location>
</feature>
<evidence type="ECO:0000313" key="4">
    <source>
        <dbReference type="Proteomes" id="UP000298050"/>
    </source>
</evidence>
<dbReference type="InterPro" id="IPR050445">
    <property type="entry name" value="Bact_polysacc_biosynth/exp"/>
</dbReference>
<dbReference type="GO" id="GO:0004713">
    <property type="term" value="F:protein tyrosine kinase activity"/>
    <property type="evidence" value="ECO:0007669"/>
    <property type="project" value="TreeGrafter"/>
</dbReference>
<keyword evidence="2" id="KW-1133">Transmembrane helix</keyword>
<evidence type="ECO:0000256" key="2">
    <source>
        <dbReference type="SAM" id="Phobius"/>
    </source>
</evidence>
<sequence length="593" mass="65864">MSALNEAGVEAAALESGPSLQEYIAGMKRRWKPMVIFGGAMLVLALALALLWPPTFTASSTILIEEQEIPTDMVRSTINSYATQQIETIRARVLTLQNISRIIEKYNLYTKEEMATIPRAKMARNFIDSVDLDLQNAAVLDPRSGRPMQATIAFRLSYSAETAQHSMVVTNELTNLFLNENLRTRQELTSSTAEFMREEARKANEEVHEIEGQIAQFKGEHQGALPDNALLNLQNSARYQSQLNAVETRLQELSMRELDLKTQLSTTSKYAPVVLPTGERVLGDVDRLKALQSEYSRVSARYSENHPDVIRLKREIDTLLARFGGGADKQELQRMLAARKDELSALQSKYSDDYPEVQAMQQIVDQLEGQLAETGADTSAPEPDNPTYLMLDNQLQDLQIEKRALAANAEQLRKDIERLRVVMAEAPAVEREYQNLRRNLEVASSKYLDLKAKLKDAELAGELEAGRKGQRFTLLEPPVLPSAPSSPNRKAIFLAGFTLAVILALGVGLLLEALDGSVRSARRLGDLMGEAPLVSIPYIQTPVEQRAREPNKKLLMLGGIALAALVILLLVIHFFIQPLDVLWYSTLGGVGVS</sequence>
<dbReference type="PANTHER" id="PTHR32309:SF13">
    <property type="entry name" value="FERRIC ENTEROBACTIN TRANSPORT PROTEIN FEPE"/>
    <property type="match status" value="1"/>
</dbReference>
<dbReference type="OrthoDB" id="9795292at2"/>
<feature type="transmembrane region" description="Helical" evidence="2">
    <location>
        <begin position="34"/>
        <end position="52"/>
    </location>
</feature>
<dbReference type="RefSeq" id="WP_135445916.1">
    <property type="nucleotide sequence ID" value="NZ_SRLE01000012.1"/>
</dbReference>
<gene>
    <name evidence="3" type="ORF">E4634_17330</name>
</gene>
<reference evidence="3 4" key="1">
    <citation type="submission" date="2019-04" db="EMBL/GenBank/DDBJ databases">
        <title>Taxonomy of novel Haliea sp. from mangrove soil of West Coast of India.</title>
        <authorList>
            <person name="Verma A."/>
            <person name="Kumar P."/>
            <person name="Krishnamurthi S."/>
        </authorList>
    </citation>
    <scope>NUCLEOTIDE SEQUENCE [LARGE SCALE GENOMIC DNA]</scope>
    <source>
        <strain evidence="3 4">SAOS-164</strain>
    </source>
</reference>
<protein>
    <recommendedName>
        <fullName evidence="5">Lipopolysaccharide biosynthesis protein</fullName>
    </recommendedName>
</protein>
<evidence type="ECO:0000256" key="1">
    <source>
        <dbReference type="SAM" id="Coils"/>
    </source>
</evidence>
<dbReference type="Gene3D" id="1.20.5.340">
    <property type="match status" value="1"/>
</dbReference>
<proteinExistence type="predicted"/>
<evidence type="ECO:0000313" key="3">
    <source>
        <dbReference type="EMBL" id="TGD71872.1"/>
    </source>
</evidence>
<keyword evidence="1" id="KW-0175">Coiled coil</keyword>
<accession>A0A4Z0LWZ9</accession>
<comment type="caution">
    <text evidence="3">The sequence shown here is derived from an EMBL/GenBank/DDBJ whole genome shotgun (WGS) entry which is preliminary data.</text>
</comment>